<protein>
    <submittedName>
        <fullName evidence="2">Exocyst complex component sec3</fullName>
    </submittedName>
</protein>
<evidence type="ECO:0000256" key="1">
    <source>
        <dbReference type="SAM" id="Phobius"/>
    </source>
</evidence>
<dbReference type="AlphaFoldDB" id="A0A2P2MS90"/>
<keyword evidence="1" id="KW-0812">Transmembrane</keyword>
<proteinExistence type="predicted"/>
<keyword evidence="1" id="KW-0472">Membrane</keyword>
<organism evidence="2">
    <name type="scientific">Rhizophora mucronata</name>
    <name type="common">Asiatic mangrove</name>
    <dbReference type="NCBI Taxonomy" id="61149"/>
    <lineage>
        <taxon>Eukaryota</taxon>
        <taxon>Viridiplantae</taxon>
        <taxon>Streptophyta</taxon>
        <taxon>Embryophyta</taxon>
        <taxon>Tracheophyta</taxon>
        <taxon>Spermatophyta</taxon>
        <taxon>Magnoliopsida</taxon>
        <taxon>eudicotyledons</taxon>
        <taxon>Gunneridae</taxon>
        <taxon>Pentapetalae</taxon>
        <taxon>rosids</taxon>
        <taxon>fabids</taxon>
        <taxon>Malpighiales</taxon>
        <taxon>Rhizophoraceae</taxon>
        <taxon>Rhizophora</taxon>
    </lineage>
</organism>
<reference evidence="2" key="1">
    <citation type="submission" date="2018-02" db="EMBL/GenBank/DDBJ databases">
        <title>Rhizophora mucronata_Transcriptome.</title>
        <authorList>
            <person name="Meera S.P."/>
            <person name="Sreeshan A."/>
            <person name="Augustine A."/>
        </authorList>
    </citation>
    <scope>NUCLEOTIDE SEQUENCE</scope>
    <source>
        <tissue evidence="2">Leaf</tissue>
    </source>
</reference>
<keyword evidence="1" id="KW-1133">Transmembrane helix</keyword>
<feature type="transmembrane region" description="Helical" evidence="1">
    <location>
        <begin position="24"/>
        <end position="47"/>
    </location>
</feature>
<dbReference type="EMBL" id="GGEC01052603">
    <property type="protein sequence ID" value="MBX33087.1"/>
    <property type="molecule type" value="Transcribed_RNA"/>
</dbReference>
<evidence type="ECO:0000313" key="2">
    <source>
        <dbReference type="EMBL" id="MBX33087.1"/>
    </source>
</evidence>
<accession>A0A2P2MS90</accession>
<sequence>MNNLFLISQNCRVPFLHISCALKFLHWFLPEVLLMAIKVGVTMMLLMKMRMMTWVSLILMRMTVKLVNFLTFS</sequence>
<name>A0A2P2MS90_RHIMU</name>